<dbReference type="OrthoDB" id="7581025at2"/>
<evidence type="ECO:0000313" key="2">
    <source>
        <dbReference type="Proteomes" id="UP000238338"/>
    </source>
</evidence>
<evidence type="ECO:0000313" key="1">
    <source>
        <dbReference type="EMBL" id="PQV52887.1"/>
    </source>
</evidence>
<protein>
    <recommendedName>
        <fullName evidence="3">GpW protein</fullName>
    </recommendedName>
</protein>
<accession>A0A2S8RWM4</accession>
<dbReference type="EMBL" id="PVEP01000015">
    <property type="protein sequence ID" value="PQV52887.1"/>
    <property type="molecule type" value="Genomic_DNA"/>
</dbReference>
<evidence type="ECO:0008006" key="3">
    <source>
        <dbReference type="Google" id="ProtNLM"/>
    </source>
</evidence>
<reference evidence="1 2" key="1">
    <citation type="submission" date="2018-02" db="EMBL/GenBank/DDBJ databases">
        <title>Genomic Encyclopedia of Archaeal and Bacterial Type Strains, Phase II (KMG-II): from individual species to whole genera.</title>
        <authorList>
            <person name="Goeker M."/>
        </authorList>
    </citation>
    <scope>NUCLEOTIDE SEQUENCE [LARGE SCALE GENOMIC DNA]</scope>
    <source>
        <strain evidence="1 2">DSM 18921</strain>
    </source>
</reference>
<dbReference type="NCBIfam" id="NF047331">
    <property type="entry name" value="phage_HTJ"/>
    <property type="match status" value="1"/>
</dbReference>
<name>A0A2S8RWM4_9RHOB</name>
<organism evidence="1 2">
    <name type="scientific">Albidovulum denitrificans</name>
    <dbReference type="NCBI Taxonomy" id="404881"/>
    <lineage>
        <taxon>Bacteria</taxon>
        <taxon>Pseudomonadati</taxon>
        <taxon>Pseudomonadota</taxon>
        <taxon>Alphaproteobacteria</taxon>
        <taxon>Rhodobacterales</taxon>
        <taxon>Paracoccaceae</taxon>
        <taxon>Albidovulum</taxon>
    </lineage>
</organism>
<sequence>MAYTQADIDALRRNIAKGVKKLRLGNGEEIEFDSYGEMRRRLADMEAEVAGTTKAGFAVGYVTTGRGL</sequence>
<dbReference type="RefSeq" id="WP_105516532.1">
    <property type="nucleotide sequence ID" value="NZ_PVEP01000015.1"/>
</dbReference>
<keyword evidence="2" id="KW-1185">Reference proteome</keyword>
<dbReference type="Proteomes" id="UP000238338">
    <property type="component" value="Unassembled WGS sequence"/>
</dbReference>
<comment type="caution">
    <text evidence="1">The sequence shown here is derived from an EMBL/GenBank/DDBJ whole genome shotgun (WGS) entry which is preliminary data.</text>
</comment>
<proteinExistence type="predicted"/>
<gene>
    <name evidence="1" type="ORF">LX70_03993</name>
</gene>
<dbReference type="AlphaFoldDB" id="A0A2S8RWM4"/>